<comment type="caution">
    <text evidence="1">The sequence shown here is derived from an EMBL/GenBank/DDBJ whole genome shotgun (WGS) entry which is preliminary data.</text>
</comment>
<dbReference type="EMBL" id="JAZDWU010000011">
    <property type="protein sequence ID" value="KAK9985961.1"/>
    <property type="molecule type" value="Genomic_DNA"/>
</dbReference>
<proteinExistence type="predicted"/>
<gene>
    <name evidence="1" type="ORF">SO802_030912</name>
</gene>
<accession>A0AAW2BKV4</accession>
<evidence type="ECO:0008006" key="3">
    <source>
        <dbReference type="Google" id="ProtNLM"/>
    </source>
</evidence>
<reference evidence="1 2" key="1">
    <citation type="submission" date="2024-01" db="EMBL/GenBank/DDBJ databases">
        <title>A telomere-to-telomere, gap-free genome of sweet tea (Lithocarpus litseifolius).</title>
        <authorList>
            <person name="Zhou J."/>
        </authorList>
    </citation>
    <scope>NUCLEOTIDE SEQUENCE [LARGE SCALE GENOMIC DNA]</scope>
    <source>
        <strain evidence="1">Zhou-2022a</strain>
        <tissue evidence="1">Leaf</tissue>
    </source>
</reference>
<protein>
    <recommendedName>
        <fullName evidence="3">Endonuclease/exonuclease/phosphatase domain-containing protein</fullName>
    </recommendedName>
</protein>
<dbReference type="Proteomes" id="UP001459277">
    <property type="component" value="Unassembled WGS sequence"/>
</dbReference>
<evidence type="ECO:0000313" key="2">
    <source>
        <dbReference type="Proteomes" id="UP001459277"/>
    </source>
</evidence>
<dbReference type="PANTHER" id="PTHR33710:SF71">
    <property type="entry name" value="ENDONUCLEASE_EXONUCLEASE_PHOSPHATASE DOMAIN-CONTAINING PROTEIN"/>
    <property type="match status" value="1"/>
</dbReference>
<sequence>MRIMSWNCRGLGKSSAILQCKNKALELKPDFLFLMETRLVSGKGKEVWEKCGFSEGWEVPRVSLNGGLILAWLPRKDLRVVFDSKNLIHINLLDDRGIPLSITFVYGHPDHSKRGMVWQQLTSLQQWAYPSSLCIGDFNQILNKEEKFSFKHGSIPGVEEFQPVLRDLQLCDLIGSGQRFTWMNKREEGDFFMERLDRACGSVEWVNQYPFFSLKNLPILQSNHGPILLDLEVQTPFRKRPFRFELMWLTHEDCKEMVHHA</sequence>
<dbReference type="PANTHER" id="PTHR33710">
    <property type="entry name" value="BNAC02G09200D PROTEIN"/>
    <property type="match status" value="1"/>
</dbReference>
<name>A0AAW2BKV4_9ROSI</name>
<keyword evidence="2" id="KW-1185">Reference proteome</keyword>
<dbReference type="SUPFAM" id="SSF56219">
    <property type="entry name" value="DNase I-like"/>
    <property type="match status" value="1"/>
</dbReference>
<organism evidence="1 2">
    <name type="scientific">Lithocarpus litseifolius</name>
    <dbReference type="NCBI Taxonomy" id="425828"/>
    <lineage>
        <taxon>Eukaryota</taxon>
        <taxon>Viridiplantae</taxon>
        <taxon>Streptophyta</taxon>
        <taxon>Embryophyta</taxon>
        <taxon>Tracheophyta</taxon>
        <taxon>Spermatophyta</taxon>
        <taxon>Magnoliopsida</taxon>
        <taxon>eudicotyledons</taxon>
        <taxon>Gunneridae</taxon>
        <taxon>Pentapetalae</taxon>
        <taxon>rosids</taxon>
        <taxon>fabids</taxon>
        <taxon>Fagales</taxon>
        <taxon>Fagaceae</taxon>
        <taxon>Lithocarpus</taxon>
    </lineage>
</organism>
<evidence type="ECO:0000313" key="1">
    <source>
        <dbReference type="EMBL" id="KAK9985961.1"/>
    </source>
</evidence>
<dbReference type="AlphaFoldDB" id="A0AAW2BKV4"/>
<dbReference type="Gene3D" id="3.60.10.10">
    <property type="entry name" value="Endonuclease/exonuclease/phosphatase"/>
    <property type="match status" value="1"/>
</dbReference>
<dbReference type="InterPro" id="IPR036691">
    <property type="entry name" value="Endo/exonu/phosph_ase_sf"/>
</dbReference>